<evidence type="ECO:0000256" key="6">
    <source>
        <dbReference type="ARBA" id="ARBA00022827"/>
    </source>
</evidence>
<keyword evidence="9" id="KW-1133">Transmembrane helix</keyword>
<evidence type="ECO:0000313" key="12">
    <source>
        <dbReference type="EMBL" id="KAG5181752.1"/>
    </source>
</evidence>
<keyword evidence="6" id="KW-0274">FAD</keyword>
<proteinExistence type="inferred from homology"/>
<dbReference type="OrthoDB" id="1678617at2759"/>
<keyword evidence="13" id="KW-1185">Reference proteome</keyword>
<dbReference type="InterPro" id="IPR036188">
    <property type="entry name" value="FAD/NAD-bd_sf"/>
</dbReference>
<keyword evidence="8 9" id="KW-0472">Membrane</keyword>
<dbReference type="GO" id="GO:0016126">
    <property type="term" value="P:sterol biosynthetic process"/>
    <property type="evidence" value="ECO:0007669"/>
    <property type="project" value="InterPro"/>
</dbReference>
<evidence type="ECO:0000256" key="7">
    <source>
        <dbReference type="ARBA" id="ARBA00023002"/>
    </source>
</evidence>
<gene>
    <name evidence="12" type="ORF">JKP88DRAFT_165400</name>
</gene>
<keyword evidence="9" id="KW-0812">Transmembrane</keyword>
<dbReference type="SUPFAM" id="SSF51905">
    <property type="entry name" value="FAD/NAD(P)-binding domain"/>
    <property type="match status" value="1"/>
</dbReference>
<organism evidence="12 13">
    <name type="scientific">Tribonema minus</name>
    <dbReference type="NCBI Taxonomy" id="303371"/>
    <lineage>
        <taxon>Eukaryota</taxon>
        <taxon>Sar</taxon>
        <taxon>Stramenopiles</taxon>
        <taxon>Ochrophyta</taxon>
        <taxon>PX clade</taxon>
        <taxon>Xanthophyceae</taxon>
        <taxon>Tribonematales</taxon>
        <taxon>Tribonemataceae</taxon>
        <taxon>Tribonema</taxon>
    </lineage>
</organism>
<evidence type="ECO:0000256" key="2">
    <source>
        <dbReference type="ARBA" id="ARBA00004370"/>
    </source>
</evidence>
<feature type="transmembrane region" description="Helical" evidence="9">
    <location>
        <begin position="101"/>
        <end position="119"/>
    </location>
</feature>
<keyword evidence="7" id="KW-0560">Oxidoreductase</keyword>
<dbReference type="AlphaFoldDB" id="A0A836CDI9"/>
<feature type="transmembrane region" description="Helical" evidence="9">
    <location>
        <begin position="20"/>
        <end position="43"/>
    </location>
</feature>
<accession>A0A836CDI9</accession>
<comment type="cofactor">
    <cofactor evidence="1">
        <name>FAD</name>
        <dbReference type="ChEBI" id="CHEBI:57692"/>
    </cofactor>
</comment>
<dbReference type="InterPro" id="IPR040125">
    <property type="entry name" value="Squalene_monox"/>
</dbReference>
<comment type="subcellular location">
    <subcellularLocation>
        <location evidence="2">Membrane</location>
    </subcellularLocation>
</comment>
<dbReference type="PANTHER" id="PTHR10835:SF0">
    <property type="entry name" value="SQUALENE MONOOXYGENASE"/>
    <property type="match status" value="1"/>
</dbReference>
<dbReference type="GO" id="GO:0050660">
    <property type="term" value="F:flavin adenine dinucleotide binding"/>
    <property type="evidence" value="ECO:0007669"/>
    <property type="project" value="InterPro"/>
</dbReference>
<comment type="caution">
    <text evidence="12">The sequence shown here is derived from an EMBL/GenBank/DDBJ whole genome shotgun (WGS) entry which is preliminary data.</text>
</comment>
<evidence type="ECO:0000256" key="9">
    <source>
        <dbReference type="SAM" id="Phobius"/>
    </source>
</evidence>
<protein>
    <recommendedName>
        <fullName evidence="4">squalene monooxygenase</fullName>
        <ecNumber evidence="4">1.14.14.17</ecNumber>
    </recommendedName>
</protein>
<dbReference type="PANTHER" id="PTHR10835">
    <property type="entry name" value="SQUALENE MONOOXYGENASE"/>
    <property type="match status" value="1"/>
</dbReference>
<keyword evidence="5" id="KW-0285">Flavoprotein</keyword>
<feature type="domain" description="FAD-dependent oxidoreductase 2 FAD-binding" evidence="10">
    <location>
        <begin position="101"/>
        <end position="132"/>
    </location>
</feature>
<dbReference type="Pfam" id="PF00890">
    <property type="entry name" value="FAD_binding_2"/>
    <property type="match status" value="1"/>
</dbReference>
<dbReference type="GO" id="GO:0004506">
    <property type="term" value="F:squalene monooxygenase activity"/>
    <property type="evidence" value="ECO:0007669"/>
    <property type="project" value="UniProtKB-EC"/>
</dbReference>
<evidence type="ECO:0000259" key="10">
    <source>
        <dbReference type="Pfam" id="PF00890"/>
    </source>
</evidence>
<dbReference type="GO" id="GO:0005783">
    <property type="term" value="C:endoplasmic reticulum"/>
    <property type="evidence" value="ECO:0007669"/>
    <property type="project" value="TreeGrafter"/>
</dbReference>
<evidence type="ECO:0000256" key="8">
    <source>
        <dbReference type="ARBA" id="ARBA00023136"/>
    </source>
</evidence>
<dbReference type="Proteomes" id="UP000664859">
    <property type="component" value="Unassembled WGS sequence"/>
</dbReference>
<reference evidence="12" key="1">
    <citation type="submission" date="2021-02" db="EMBL/GenBank/DDBJ databases">
        <title>First Annotated Genome of the Yellow-green Alga Tribonema minus.</title>
        <authorList>
            <person name="Mahan K.M."/>
        </authorList>
    </citation>
    <scope>NUCLEOTIDE SEQUENCE</scope>
    <source>
        <strain evidence="12">UTEX B ZZ1240</strain>
    </source>
</reference>
<evidence type="ECO:0000256" key="4">
    <source>
        <dbReference type="ARBA" id="ARBA00012312"/>
    </source>
</evidence>
<dbReference type="EC" id="1.14.14.17" evidence="4"/>
<dbReference type="EMBL" id="JAFCMP010000301">
    <property type="protein sequence ID" value="KAG5181752.1"/>
    <property type="molecule type" value="Genomic_DNA"/>
</dbReference>
<comment type="similarity">
    <text evidence="3">Belongs to the squalene monooxygenase family.</text>
</comment>
<name>A0A836CDI9_9STRA</name>
<keyword evidence="12" id="KW-0503">Monooxygenase</keyword>
<sequence length="624" mass="65880">MYSFLKEWEGALNRMNVFKLALPGLGVFASMTYFFGFFGISFVNSVLGTDNQAEPCELDSDKPNNSSGSNVDEATAAVASGPYARSAPASSAKYTLEQPEVVVIGAGTAGASLAIAFAWQGRRVTLIEKSFVLQDRIVGELMQPGGMRALETLGLAACATERCDSVRVDGYTVILPPGVSAARPDGAEAVLHYPDSDPDSLLQQFGAGVTLEQAAAAGGAGAPRGRSFHNCNFVARLREVARAEPNVRMVEGTVTQLVEEGGAVVGVRYKVRSGGEGGGYVCARPVHELRAPLTIVADGIWSGLRACANPHKPLLISSFVGVIVTHPPMASPVPHRHCGHVVLAQPSPILIYQISPTETRVLVDVAGKMPSAATGALSAFLVEQARWLPPVFRAAYLEAVAAGGSIKSMPNRALASSAKLKPGAILIGDALNMRHPLTGGGMTVALKDVALLATLLGGADLADRAAVARASAAFHRRRRGHAATINVLANALYAVFTTPVCSDDDGNGGDVTARSHLQDACFDYLSLGGAYAAGPIGLLSGLTPRPGVLAAHFFMVAAHGCRAHLLPLGFLNPRRWRHVYRLLSVACGIIMPLLEVERSTPLSWLPVRKAVQLLFPWEHLRWDA</sequence>
<evidence type="ECO:0000256" key="1">
    <source>
        <dbReference type="ARBA" id="ARBA00001974"/>
    </source>
</evidence>
<dbReference type="PRINTS" id="PR00420">
    <property type="entry name" value="RNGMNOXGNASE"/>
</dbReference>
<evidence type="ECO:0000256" key="5">
    <source>
        <dbReference type="ARBA" id="ARBA00022630"/>
    </source>
</evidence>
<evidence type="ECO:0000256" key="3">
    <source>
        <dbReference type="ARBA" id="ARBA00008802"/>
    </source>
</evidence>
<dbReference type="InterPro" id="IPR013698">
    <property type="entry name" value="Squalene_epoxidase"/>
</dbReference>
<dbReference type="InterPro" id="IPR003953">
    <property type="entry name" value="FAD-dep_OxRdtase_2_FAD-bd"/>
</dbReference>
<dbReference type="GO" id="GO:0016020">
    <property type="term" value="C:membrane"/>
    <property type="evidence" value="ECO:0007669"/>
    <property type="project" value="UniProtKB-SubCell"/>
</dbReference>
<dbReference type="Pfam" id="PF08491">
    <property type="entry name" value="SE"/>
    <property type="match status" value="1"/>
</dbReference>
<feature type="domain" description="Squalene epoxidase" evidence="11">
    <location>
        <begin position="291"/>
        <end position="571"/>
    </location>
</feature>
<evidence type="ECO:0000259" key="11">
    <source>
        <dbReference type="Pfam" id="PF08491"/>
    </source>
</evidence>
<evidence type="ECO:0000313" key="13">
    <source>
        <dbReference type="Proteomes" id="UP000664859"/>
    </source>
</evidence>
<dbReference type="Gene3D" id="3.50.50.60">
    <property type="entry name" value="FAD/NAD(P)-binding domain"/>
    <property type="match status" value="2"/>
</dbReference>